<protein>
    <recommendedName>
        <fullName evidence="2">Reverse transcriptase domain-containing protein</fullName>
    </recommendedName>
</protein>
<name>A0A1Y1JQ78_PHOPY</name>
<reference evidence="1" key="1">
    <citation type="journal article" date="2016" name="Sci. Rep.">
        <title>Molecular characterization of firefly nuptial gifts: a multi-omics approach sheds light on postcopulatory sexual selection.</title>
        <authorList>
            <person name="Al-Wathiqui N."/>
            <person name="Fallon T.R."/>
            <person name="South A."/>
            <person name="Weng J.K."/>
            <person name="Lewis S.M."/>
        </authorList>
    </citation>
    <scope>NUCLEOTIDE SEQUENCE</scope>
</reference>
<dbReference type="EMBL" id="GEZM01103205">
    <property type="protein sequence ID" value="JAV51469.1"/>
    <property type="molecule type" value="Transcribed_RNA"/>
</dbReference>
<sequence length="128" mass="14546">MKSISLDNVNQEIEQLNIDLQSISQWATTNNLKLNPSKTVVIPVGTRKGIQKFLQRQRQKVEVGGTTVDFATSAKVLGMTVDQNLSWEPHVKLICRRSIHKLRSLYKAKNLLPTNIKLNLIKQLIFPI</sequence>
<dbReference type="PANTHER" id="PTHR33332">
    <property type="entry name" value="REVERSE TRANSCRIPTASE DOMAIN-CONTAINING PROTEIN"/>
    <property type="match status" value="1"/>
</dbReference>
<organism evidence="1">
    <name type="scientific">Photinus pyralis</name>
    <name type="common">Common eastern firefly</name>
    <name type="synonym">Lampyris pyralis</name>
    <dbReference type="NCBI Taxonomy" id="7054"/>
    <lineage>
        <taxon>Eukaryota</taxon>
        <taxon>Metazoa</taxon>
        <taxon>Ecdysozoa</taxon>
        <taxon>Arthropoda</taxon>
        <taxon>Hexapoda</taxon>
        <taxon>Insecta</taxon>
        <taxon>Pterygota</taxon>
        <taxon>Neoptera</taxon>
        <taxon>Endopterygota</taxon>
        <taxon>Coleoptera</taxon>
        <taxon>Polyphaga</taxon>
        <taxon>Elateriformia</taxon>
        <taxon>Elateroidea</taxon>
        <taxon>Lampyridae</taxon>
        <taxon>Lampyrinae</taxon>
        <taxon>Photinus</taxon>
    </lineage>
</organism>
<evidence type="ECO:0008006" key="2">
    <source>
        <dbReference type="Google" id="ProtNLM"/>
    </source>
</evidence>
<accession>A0A1Y1JQ78</accession>
<dbReference type="AlphaFoldDB" id="A0A1Y1JQ78"/>
<evidence type="ECO:0000313" key="1">
    <source>
        <dbReference type="EMBL" id="JAV51469.1"/>
    </source>
</evidence>
<proteinExistence type="predicted"/>